<evidence type="ECO:0000313" key="3">
    <source>
        <dbReference type="Proteomes" id="UP001247754"/>
    </source>
</evidence>
<organism evidence="2 3">
    <name type="scientific">Ruixingdingia sedimenti</name>
    <dbReference type="NCBI Taxonomy" id="3073604"/>
    <lineage>
        <taxon>Bacteria</taxon>
        <taxon>Pseudomonadati</taxon>
        <taxon>Pseudomonadota</taxon>
        <taxon>Alphaproteobacteria</taxon>
        <taxon>Rhodobacterales</taxon>
        <taxon>Paracoccaceae</taxon>
        <taxon>Ruixingdingia</taxon>
    </lineage>
</organism>
<dbReference type="Pfam" id="PF07110">
    <property type="entry name" value="EthD"/>
    <property type="match status" value="1"/>
</dbReference>
<dbReference type="EMBL" id="JAVKPH010000034">
    <property type="protein sequence ID" value="MDR5654796.1"/>
    <property type="molecule type" value="Genomic_DNA"/>
</dbReference>
<feature type="domain" description="EthD" evidence="1">
    <location>
        <begin position="17"/>
        <end position="99"/>
    </location>
</feature>
<dbReference type="InterPro" id="IPR009799">
    <property type="entry name" value="EthD_dom"/>
</dbReference>
<evidence type="ECO:0000313" key="2">
    <source>
        <dbReference type="EMBL" id="MDR5654796.1"/>
    </source>
</evidence>
<comment type="caution">
    <text evidence="2">The sequence shown here is derived from an EMBL/GenBank/DDBJ whole genome shotgun (WGS) entry which is preliminary data.</text>
</comment>
<dbReference type="Gene3D" id="3.30.70.100">
    <property type="match status" value="1"/>
</dbReference>
<proteinExistence type="predicted"/>
<dbReference type="InterPro" id="IPR011008">
    <property type="entry name" value="Dimeric_a/b-barrel"/>
</dbReference>
<dbReference type="Proteomes" id="UP001247754">
    <property type="component" value="Unassembled WGS sequence"/>
</dbReference>
<dbReference type="RefSeq" id="WP_310458941.1">
    <property type="nucleotide sequence ID" value="NZ_JAVKPH010000034.1"/>
</dbReference>
<accession>A0ABU1FD23</accession>
<name>A0ABU1FD23_9RHOB</name>
<sequence>MTTSYPTKRHILLGKRADMSLLDYHAYWSGPHTNEVIRVSGAQRYIQCHVSRMIWTATAQMRQIAGFVELDYGTPEAYQAVKAKMADRKALLEDEARFLGWWSGSEAVGAPNRPIPSTRRIIGILFRPEGADPAAFRARVQDFIEGFRGLCPCYAEEALTQDIREEPPLHAFEWPDFYLYFDPVRADELPLLTAEDGPLVAGLKALSAKGGAFLTRAEAKLMPEELDRDYWPEP</sequence>
<reference evidence="2 3" key="1">
    <citation type="submission" date="2023-09" db="EMBL/GenBank/DDBJ databases">
        <title>Xinfangfangia sedmenti sp. nov., isolated the sedment.</title>
        <authorList>
            <person name="Xu L."/>
        </authorList>
    </citation>
    <scope>NUCLEOTIDE SEQUENCE [LARGE SCALE GENOMIC DNA]</scope>
    <source>
        <strain evidence="2 3">LG-4</strain>
    </source>
</reference>
<gene>
    <name evidence="2" type="ORF">RGD00_19470</name>
</gene>
<keyword evidence="3" id="KW-1185">Reference proteome</keyword>
<protein>
    <recommendedName>
        <fullName evidence="1">EthD domain-containing protein</fullName>
    </recommendedName>
</protein>
<evidence type="ECO:0000259" key="1">
    <source>
        <dbReference type="Pfam" id="PF07110"/>
    </source>
</evidence>
<dbReference type="SUPFAM" id="SSF54909">
    <property type="entry name" value="Dimeric alpha+beta barrel"/>
    <property type="match status" value="1"/>
</dbReference>